<gene>
    <name evidence="4" type="ORF">VPNG_09673</name>
</gene>
<evidence type="ECO:0000313" key="4">
    <source>
        <dbReference type="EMBL" id="ROV92222.1"/>
    </source>
</evidence>
<comment type="caution">
    <text evidence="4">The sequence shown here is derived from an EMBL/GenBank/DDBJ whole genome shotgun (WGS) entry which is preliminary data.</text>
</comment>
<dbReference type="Proteomes" id="UP000285146">
    <property type="component" value="Unassembled WGS sequence"/>
</dbReference>
<feature type="region of interest" description="Disordered" evidence="1">
    <location>
        <begin position="106"/>
        <end position="176"/>
    </location>
</feature>
<evidence type="ECO:0000256" key="3">
    <source>
        <dbReference type="SAM" id="SignalP"/>
    </source>
</evidence>
<feature type="compositionally biased region" description="Basic and acidic residues" evidence="1">
    <location>
        <begin position="202"/>
        <end position="214"/>
    </location>
</feature>
<keyword evidence="2" id="KW-0472">Membrane</keyword>
<evidence type="ECO:0008006" key="6">
    <source>
        <dbReference type="Google" id="ProtNLM"/>
    </source>
</evidence>
<keyword evidence="3" id="KW-0732">Signal</keyword>
<feature type="region of interest" description="Disordered" evidence="1">
    <location>
        <begin position="316"/>
        <end position="343"/>
    </location>
</feature>
<feature type="compositionally biased region" description="Basic and acidic residues" evidence="1">
    <location>
        <begin position="225"/>
        <end position="244"/>
    </location>
</feature>
<reference evidence="4 5" key="1">
    <citation type="submission" date="2015-09" db="EMBL/GenBank/DDBJ databases">
        <title>Host preference determinants of Valsa canker pathogens revealed by comparative genomics.</title>
        <authorList>
            <person name="Yin Z."/>
            <person name="Huang L."/>
        </authorList>
    </citation>
    <scope>NUCLEOTIDE SEQUENCE [LARGE SCALE GENOMIC DNA]</scope>
    <source>
        <strain evidence="4 5">SXYLt</strain>
    </source>
</reference>
<sequence>MLLGFLLKSLPTLLLLTLTSSPASGNPIPPQTVNNPSAIEAHSSDSHGGGLKSWQLVLLVLGSILGIMLIGGLGGACEVLLHAKRIKQSNAEADAKVEAGGNKALDMARDVGDDGSSGSDAATEVEVTDDSGFSWQREKLTGVEDPSKNRALSRSETSGSSQTTLNGGQGSVDSDARLLPWEDPALAQFVIGDEEDLDHDGEEAVSHDHQKDHSAQSMGMPHGYESQHKSTDNHHERHNDDSHRGAAAFQDGEPITRYHERSGQALVVAPVRAYSDGEYSPAVMPDEADYLAEYRQSQLYLQQEDDWQQYYDSRHGANRSESHQVGGHDVREVALSKPDQGQH</sequence>
<feature type="signal peptide" evidence="3">
    <location>
        <begin position="1"/>
        <end position="25"/>
    </location>
</feature>
<evidence type="ECO:0000313" key="5">
    <source>
        <dbReference type="Proteomes" id="UP000285146"/>
    </source>
</evidence>
<dbReference type="EMBL" id="LKEB01000086">
    <property type="protein sequence ID" value="ROV92222.1"/>
    <property type="molecule type" value="Genomic_DNA"/>
</dbReference>
<feature type="transmembrane region" description="Helical" evidence="2">
    <location>
        <begin position="56"/>
        <end position="81"/>
    </location>
</feature>
<organism evidence="4 5">
    <name type="scientific">Cytospora leucostoma</name>
    <dbReference type="NCBI Taxonomy" id="1230097"/>
    <lineage>
        <taxon>Eukaryota</taxon>
        <taxon>Fungi</taxon>
        <taxon>Dikarya</taxon>
        <taxon>Ascomycota</taxon>
        <taxon>Pezizomycotina</taxon>
        <taxon>Sordariomycetes</taxon>
        <taxon>Sordariomycetidae</taxon>
        <taxon>Diaporthales</taxon>
        <taxon>Cytosporaceae</taxon>
        <taxon>Cytospora</taxon>
    </lineage>
</organism>
<keyword evidence="5" id="KW-1185">Reference proteome</keyword>
<evidence type="ECO:0000256" key="1">
    <source>
        <dbReference type="SAM" id="MobiDB-lite"/>
    </source>
</evidence>
<feature type="compositionally biased region" description="Basic and acidic residues" evidence="1">
    <location>
        <begin position="136"/>
        <end position="148"/>
    </location>
</feature>
<dbReference type="AlphaFoldDB" id="A0A423VMH0"/>
<keyword evidence="2" id="KW-0812">Transmembrane</keyword>
<dbReference type="InParanoid" id="A0A423VMH0"/>
<feature type="compositionally biased region" description="Polar residues" evidence="1">
    <location>
        <begin position="150"/>
        <end position="166"/>
    </location>
</feature>
<feature type="region of interest" description="Disordered" evidence="1">
    <location>
        <begin position="201"/>
        <end position="258"/>
    </location>
</feature>
<dbReference type="OrthoDB" id="5212750at2759"/>
<proteinExistence type="predicted"/>
<protein>
    <recommendedName>
        <fullName evidence="6">Transmembrane protein</fullName>
    </recommendedName>
</protein>
<feature type="chain" id="PRO_5019458972" description="Transmembrane protein" evidence="3">
    <location>
        <begin position="26"/>
        <end position="343"/>
    </location>
</feature>
<keyword evidence="2" id="KW-1133">Transmembrane helix</keyword>
<evidence type="ECO:0000256" key="2">
    <source>
        <dbReference type="SAM" id="Phobius"/>
    </source>
</evidence>
<name>A0A423VMH0_9PEZI</name>
<feature type="region of interest" description="Disordered" evidence="1">
    <location>
        <begin position="25"/>
        <end position="44"/>
    </location>
</feature>
<accession>A0A423VMH0</accession>